<feature type="compositionally biased region" description="Basic and acidic residues" evidence="1">
    <location>
        <begin position="70"/>
        <end position="91"/>
    </location>
</feature>
<evidence type="ECO:0000256" key="1">
    <source>
        <dbReference type="SAM" id="MobiDB-lite"/>
    </source>
</evidence>
<reference evidence="2 3" key="1">
    <citation type="journal article" date="2014" name="Genome Announc.">
        <title>Draft Genome Sequence of Streptomyces fradiae ATCC 19609, a Strain Highly Sensitive to Antibiotics.</title>
        <authorList>
            <person name="Bekker O.B."/>
            <person name="Klimina K.M."/>
            <person name="Vatlin A.A."/>
            <person name="Zakharevich N.V."/>
            <person name="Kasianov A.S."/>
            <person name="Danilenko V.N."/>
        </authorList>
    </citation>
    <scope>NUCLEOTIDE SEQUENCE [LARGE SCALE GENOMIC DNA]</scope>
    <source>
        <strain evidence="2 3">ATCC 19609</strain>
    </source>
</reference>
<sequence>MADPDYFDRLLARHTPVRTVTGPAAPARVRPRLPGPFERVESPRPAGPGQDEDGLLSAPLPPAARGVVETVRREREVRTDRHTVVRSELPRGEPGPPVTARPAASLLRPAAPVAPGPRPAGREAPRRERRAAAAAAAPGVPEPTVAAAAPHPPGVVAAPPAAAPPRPREADTAAAREAARSGAGRRRGRGPEQVVHVEIGRLEVSAAGAARPGERAGGGSGRTGRPAPALSLEDYLTRGGRRS</sequence>
<feature type="compositionally biased region" description="Low complexity" evidence="1">
    <location>
        <begin position="132"/>
        <end position="160"/>
    </location>
</feature>
<evidence type="ECO:0000313" key="3">
    <source>
        <dbReference type="Proteomes" id="UP000028058"/>
    </source>
</evidence>
<gene>
    <name evidence="2" type="ORF">SFRA_020095</name>
</gene>
<feature type="region of interest" description="Disordered" evidence="1">
    <location>
        <begin position="15"/>
        <end position="243"/>
    </location>
</feature>
<feature type="compositionally biased region" description="Low complexity" evidence="1">
    <location>
        <begin position="100"/>
        <end position="111"/>
    </location>
</feature>
<dbReference type="EMBL" id="JNAD02000009">
    <property type="protein sequence ID" value="RKM94092.1"/>
    <property type="molecule type" value="Genomic_DNA"/>
</dbReference>
<name>A0A3R7HZU6_9ACTN</name>
<evidence type="ECO:0000313" key="2">
    <source>
        <dbReference type="EMBL" id="RKM94092.1"/>
    </source>
</evidence>
<proteinExistence type="predicted"/>
<accession>A0A3R7HZU6</accession>
<dbReference type="RefSeq" id="WP_105165684.1">
    <property type="nucleotide sequence ID" value="NZ_CP134822.1"/>
</dbReference>
<dbReference type="Proteomes" id="UP000028058">
    <property type="component" value="Unassembled WGS sequence"/>
</dbReference>
<organism evidence="2 3">
    <name type="scientific">Streptomyces xinghaiensis</name>
    <dbReference type="NCBI Taxonomy" id="1038928"/>
    <lineage>
        <taxon>Bacteria</taxon>
        <taxon>Bacillati</taxon>
        <taxon>Actinomycetota</taxon>
        <taxon>Actinomycetes</taxon>
        <taxon>Kitasatosporales</taxon>
        <taxon>Streptomycetaceae</taxon>
        <taxon>Streptomyces</taxon>
    </lineage>
</organism>
<feature type="compositionally biased region" description="Low complexity" evidence="1">
    <location>
        <begin position="172"/>
        <end position="182"/>
    </location>
</feature>
<dbReference type="OrthoDB" id="3681682at2"/>
<protein>
    <submittedName>
        <fullName evidence="2">Uncharacterized protein</fullName>
    </submittedName>
</protein>
<keyword evidence="3" id="KW-1185">Reference proteome</keyword>
<comment type="caution">
    <text evidence="2">The sequence shown here is derived from an EMBL/GenBank/DDBJ whole genome shotgun (WGS) entry which is preliminary data.</text>
</comment>
<dbReference type="AlphaFoldDB" id="A0A3R7HZU6"/>